<dbReference type="GeneID" id="93771272"/>
<accession>A0A542XLZ8</accession>
<gene>
    <name evidence="3" type="ORF">FB564_2012</name>
    <name evidence="2" type="ORF">Sar04_38040</name>
</gene>
<dbReference type="Pfam" id="PF18895">
    <property type="entry name" value="T4SS_pilin"/>
    <property type="match status" value="1"/>
</dbReference>
<comment type="caution">
    <text evidence="3">The sequence shown here is derived from an EMBL/GenBank/DDBJ whole genome shotgun (WGS) entry which is preliminary data.</text>
</comment>
<feature type="transmembrane region" description="Helical" evidence="1">
    <location>
        <begin position="110"/>
        <end position="130"/>
    </location>
</feature>
<evidence type="ECO:0000256" key="1">
    <source>
        <dbReference type="SAM" id="Phobius"/>
    </source>
</evidence>
<evidence type="ECO:0000313" key="5">
    <source>
        <dbReference type="Proteomes" id="UP000677457"/>
    </source>
</evidence>
<dbReference type="Proteomes" id="UP000677457">
    <property type="component" value="Unassembled WGS sequence"/>
</dbReference>
<dbReference type="EMBL" id="VFOL01000001">
    <property type="protein sequence ID" value="TQL36878.1"/>
    <property type="molecule type" value="Genomic_DNA"/>
</dbReference>
<dbReference type="EMBL" id="BOQM01000030">
    <property type="protein sequence ID" value="GIM87068.1"/>
    <property type="molecule type" value="Genomic_DNA"/>
</dbReference>
<proteinExistence type="predicted"/>
<keyword evidence="1" id="KW-0812">Transmembrane</keyword>
<keyword evidence="1" id="KW-1133">Transmembrane helix</keyword>
<organism evidence="3 4">
    <name type="scientific">Salinispora arenicola</name>
    <dbReference type="NCBI Taxonomy" id="168697"/>
    <lineage>
        <taxon>Bacteria</taxon>
        <taxon>Bacillati</taxon>
        <taxon>Actinomycetota</taxon>
        <taxon>Actinomycetes</taxon>
        <taxon>Micromonosporales</taxon>
        <taxon>Micromonosporaceae</taxon>
        <taxon>Salinispora</taxon>
    </lineage>
</organism>
<dbReference type="AlphaFoldDB" id="A0A542XLZ8"/>
<evidence type="ECO:0008006" key="6">
    <source>
        <dbReference type="Google" id="ProtNLM"/>
    </source>
</evidence>
<keyword evidence="1" id="KW-0472">Membrane</keyword>
<dbReference type="Proteomes" id="UP000315983">
    <property type="component" value="Unassembled WGS sequence"/>
</dbReference>
<feature type="transmembrane region" description="Helical" evidence="1">
    <location>
        <begin position="29"/>
        <end position="49"/>
    </location>
</feature>
<evidence type="ECO:0000313" key="4">
    <source>
        <dbReference type="Proteomes" id="UP000315983"/>
    </source>
</evidence>
<reference evidence="3 4" key="1">
    <citation type="submission" date="2019-06" db="EMBL/GenBank/DDBJ databases">
        <title>Sequencing the genomes of 1000 actinobacteria strains.</title>
        <authorList>
            <person name="Klenk H.-P."/>
        </authorList>
    </citation>
    <scope>NUCLEOTIDE SEQUENCE [LARGE SCALE GENOMIC DNA]</scope>
    <source>
        <strain evidence="3 4">DSM 44819</strain>
    </source>
</reference>
<dbReference type="InterPro" id="IPR043993">
    <property type="entry name" value="T4SS_pilin"/>
</dbReference>
<keyword evidence="5" id="KW-1185">Reference proteome</keyword>
<name>A0A542XLZ8_SALAC</name>
<sequence length="131" mass="13714">MNHRPLHRPTPSPPRPVADRRGRRLIRTVRLLALAVAVTVAALVGIAGTPDGALAAESIQAVVNNIRNWLVGILVAVATLFLTVGGLRYVAANGDPGEVEKAKLTLKSAAIGYGLALLAPLFVTIVGKWVA</sequence>
<dbReference type="RefSeq" id="WP_142116321.1">
    <property type="nucleotide sequence ID" value="NZ_BOQM01000030.1"/>
</dbReference>
<evidence type="ECO:0000313" key="3">
    <source>
        <dbReference type="EMBL" id="TQL36878.1"/>
    </source>
</evidence>
<protein>
    <recommendedName>
        <fullName evidence="6">TrbC/VIRB2 family protein</fullName>
    </recommendedName>
</protein>
<evidence type="ECO:0000313" key="2">
    <source>
        <dbReference type="EMBL" id="GIM87068.1"/>
    </source>
</evidence>
<feature type="transmembrane region" description="Helical" evidence="1">
    <location>
        <begin position="69"/>
        <end position="90"/>
    </location>
</feature>
<reference evidence="2 5" key="2">
    <citation type="submission" date="2021-03" db="EMBL/GenBank/DDBJ databases">
        <title>Whole genome shotgun sequence of Salinispora arenicola NBRC 105043.</title>
        <authorList>
            <person name="Komaki H."/>
            <person name="Tamura T."/>
        </authorList>
    </citation>
    <scope>NUCLEOTIDE SEQUENCE [LARGE SCALE GENOMIC DNA]</scope>
    <source>
        <strain evidence="2 5">NBRC 105043</strain>
    </source>
</reference>